<organism evidence="2 3">
    <name type="scientific">Liparis tanakae</name>
    <name type="common">Tanaka's snailfish</name>
    <dbReference type="NCBI Taxonomy" id="230148"/>
    <lineage>
        <taxon>Eukaryota</taxon>
        <taxon>Metazoa</taxon>
        <taxon>Chordata</taxon>
        <taxon>Craniata</taxon>
        <taxon>Vertebrata</taxon>
        <taxon>Euteleostomi</taxon>
        <taxon>Actinopterygii</taxon>
        <taxon>Neopterygii</taxon>
        <taxon>Teleostei</taxon>
        <taxon>Neoteleostei</taxon>
        <taxon>Acanthomorphata</taxon>
        <taxon>Eupercaria</taxon>
        <taxon>Perciformes</taxon>
        <taxon>Cottioidei</taxon>
        <taxon>Cottales</taxon>
        <taxon>Liparidae</taxon>
        <taxon>Liparis</taxon>
    </lineage>
</organism>
<evidence type="ECO:0000313" key="2">
    <source>
        <dbReference type="EMBL" id="TNN62266.1"/>
    </source>
</evidence>
<gene>
    <name evidence="2" type="ORF">EYF80_027530</name>
</gene>
<proteinExistence type="predicted"/>
<keyword evidence="3" id="KW-1185">Reference proteome</keyword>
<evidence type="ECO:0000313" key="3">
    <source>
        <dbReference type="Proteomes" id="UP000314294"/>
    </source>
</evidence>
<name>A0A4Z2H906_9TELE</name>
<comment type="caution">
    <text evidence="2">The sequence shown here is derived from an EMBL/GenBank/DDBJ whole genome shotgun (WGS) entry which is preliminary data.</text>
</comment>
<protein>
    <submittedName>
        <fullName evidence="2">Uncharacterized protein</fullName>
    </submittedName>
</protein>
<sequence length="229" mass="23967">MRDFGTNSHPDQNHICCLYGHICPGSYGNAHVSHGQSGGVVDAVAHHGDSLSCLLQLLHLSNLVGGQHLCKHLLDAHLLGRRNQTGSTTDTTVISTTSRPMLIRVRTASSASGFTDAILGSDPCAHHHSCRGCQAKGTGTCDAQHCYGGLEGETNHCLSFGNALVVALQGGNGARPREMKTKSIGGVSKKVMGLTFAFSTMATMRMTSRGGDKAGVGESEQRGPEDSQG</sequence>
<reference evidence="2 3" key="1">
    <citation type="submission" date="2019-03" db="EMBL/GenBank/DDBJ databases">
        <title>First draft genome of Liparis tanakae, snailfish: a comprehensive survey of snailfish specific genes.</title>
        <authorList>
            <person name="Kim W."/>
            <person name="Song I."/>
            <person name="Jeong J.-H."/>
            <person name="Kim D."/>
            <person name="Kim S."/>
            <person name="Ryu S."/>
            <person name="Song J.Y."/>
            <person name="Lee S.K."/>
        </authorList>
    </citation>
    <scope>NUCLEOTIDE SEQUENCE [LARGE SCALE GENOMIC DNA]</scope>
    <source>
        <tissue evidence="2">Muscle</tissue>
    </source>
</reference>
<accession>A0A4Z2H906</accession>
<feature type="region of interest" description="Disordered" evidence="1">
    <location>
        <begin position="208"/>
        <end position="229"/>
    </location>
</feature>
<evidence type="ECO:0000256" key="1">
    <source>
        <dbReference type="SAM" id="MobiDB-lite"/>
    </source>
</evidence>
<dbReference type="EMBL" id="SRLO01000298">
    <property type="protein sequence ID" value="TNN62266.1"/>
    <property type="molecule type" value="Genomic_DNA"/>
</dbReference>
<dbReference type="Proteomes" id="UP000314294">
    <property type="component" value="Unassembled WGS sequence"/>
</dbReference>
<dbReference type="AlphaFoldDB" id="A0A4Z2H906"/>
<feature type="compositionally biased region" description="Basic and acidic residues" evidence="1">
    <location>
        <begin position="219"/>
        <end position="229"/>
    </location>
</feature>